<dbReference type="InterPro" id="IPR019885">
    <property type="entry name" value="Tscrpt_reg_HTH_AsnC-type_CS"/>
</dbReference>
<evidence type="ECO:0000256" key="3">
    <source>
        <dbReference type="ARBA" id="ARBA00023163"/>
    </source>
</evidence>
<evidence type="ECO:0000259" key="5">
    <source>
        <dbReference type="PROSITE" id="PS50956"/>
    </source>
</evidence>
<dbReference type="InterPro" id="IPR019887">
    <property type="entry name" value="Tscrpt_reg_AsnC/Lrp_C"/>
</dbReference>
<accession>A0ABW8CJ81</accession>
<dbReference type="SUPFAM" id="SSF54909">
    <property type="entry name" value="Dimeric alpha+beta barrel"/>
    <property type="match status" value="1"/>
</dbReference>
<dbReference type="SMART" id="SM00344">
    <property type="entry name" value="HTH_ASNC"/>
    <property type="match status" value="1"/>
</dbReference>
<dbReference type="Pfam" id="PF13404">
    <property type="entry name" value="HTH_AsnC-type"/>
    <property type="match status" value="1"/>
</dbReference>
<gene>
    <name evidence="6" type="ORF">ACIGXA_33500</name>
</gene>
<dbReference type="InterPro" id="IPR036388">
    <property type="entry name" value="WH-like_DNA-bd_sf"/>
</dbReference>
<dbReference type="EMBL" id="JBITYG010000012">
    <property type="protein sequence ID" value="MFI9105436.1"/>
    <property type="molecule type" value="Genomic_DNA"/>
</dbReference>
<dbReference type="Proteomes" id="UP001614394">
    <property type="component" value="Unassembled WGS sequence"/>
</dbReference>
<dbReference type="InterPro" id="IPR000485">
    <property type="entry name" value="AsnC-type_HTH_dom"/>
</dbReference>
<feature type="domain" description="HTH asnC-type" evidence="5">
    <location>
        <begin position="37"/>
        <end position="98"/>
    </location>
</feature>
<keyword evidence="2" id="KW-0238">DNA-binding</keyword>
<dbReference type="PROSITE" id="PS50956">
    <property type="entry name" value="HTH_ASNC_2"/>
    <property type="match status" value="1"/>
</dbReference>
<dbReference type="Gene3D" id="1.10.10.10">
    <property type="entry name" value="Winged helix-like DNA-binding domain superfamily/Winged helix DNA-binding domain"/>
    <property type="match status" value="1"/>
</dbReference>
<keyword evidence="3" id="KW-0804">Transcription</keyword>
<keyword evidence="1" id="KW-0805">Transcription regulation</keyword>
<name>A0ABW8CJ81_9ACTN</name>
<evidence type="ECO:0000256" key="4">
    <source>
        <dbReference type="SAM" id="MobiDB-lite"/>
    </source>
</evidence>
<protein>
    <submittedName>
        <fullName evidence="6">Lrp/AsnC family transcriptional regulator</fullName>
    </submittedName>
</protein>
<dbReference type="RefSeq" id="WP_399656118.1">
    <property type="nucleotide sequence ID" value="NZ_JBITYG010000012.1"/>
</dbReference>
<evidence type="ECO:0000256" key="2">
    <source>
        <dbReference type="ARBA" id="ARBA00023125"/>
    </source>
</evidence>
<evidence type="ECO:0000313" key="6">
    <source>
        <dbReference type="EMBL" id="MFI9105436.1"/>
    </source>
</evidence>
<dbReference type="PROSITE" id="PS00519">
    <property type="entry name" value="HTH_ASNC_1"/>
    <property type="match status" value="1"/>
</dbReference>
<dbReference type="SUPFAM" id="SSF46785">
    <property type="entry name" value="Winged helix' DNA-binding domain"/>
    <property type="match status" value="1"/>
</dbReference>
<reference evidence="6 7" key="1">
    <citation type="submission" date="2024-10" db="EMBL/GenBank/DDBJ databases">
        <title>The Natural Products Discovery Center: Release of the First 8490 Sequenced Strains for Exploring Actinobacteria Biosynthetic Diversity.</title>
        <authorList>
            <person name="Kalkreuter E."/>
            <person name="Kautsar S.A."/>
            <person name="Yang D."/>
            <person name="Bader C.D."/>
            <person name="Teijaro C.N."/>
            <person name="Fluegel L."/>
            <person name="Davis C.M."/>
            <person name="Simpson J.R."/>
            <person name="Lauterbach L."/>
            <person name="Steele A.D."/>
            <person name="Gui C."/>
            <person name="Meng S."/>
            <person name="Li G."/>
            <person name="Viehrig K."/>
            <person name="Ye F."/>
            <person name="Su P."/>
            <person name="Kiefer A.F."/>
            <person name="Nichols A."/>
            <person name="Cepeda A.J."/>
            <person name="Yan W."/>
            <person name="Fan B."/>
            <person name="Jiang Y."/>
            <person name="Adhikari A."/>
            <person name="Zheng C.-J."/>
            <person name="Schuster L."/>
            <person name="Cowan T.M."/>
            <person name="Smanski M.J."/>
            <person name="Chevrette M.G."/>
            <person name="De Carvalho L.P.S."/>
            <person name="Shen B."/>
        </authorList>
    </citation>
    <scope>NUCLEOTIDE SEQUENCE [LARGE SCALE GENOMIC DNA]</scope>
    <source>
        <strain evidence="6 7">NPDC053399</strain>
    </source>
</reference>
<dbReference type="PRINTS" id="PR00033">
    <property type="entry name" value="HTHASNC"/>
</dbReference>
<dbReference type="InterPro" id="IPR019888">
    <property type="entry name" value="Tscrpt_reg_AsnC-like"/>
</dbReference>
<evidence type="ECO:0000256" key="1">
    <source>
        <dbReference type="ARBA" id="ARBA00023015"/>
    </source>
</evidence>
<organism evidence="6 7">
    <name type="scientific">Streptomyces fildesensis</name>
    <dbReference type="NCBI Taxonomy" id="375757"/>
    <lineage>
        <taxon>Bacteria</taxon>
        <taxon>Bacillati</taxon>
        <taxon>Actinomycetota</taxon>
        <taxon>Actinomycetes</taxon>
        <taxon>Kitasatosporales</taxon>
        <taxon>Streptomycetaceae</taxon>
        <taxon>Streptomyces</taxon>
    </lineage>
</organism>
<evidence type="ECO:0000313" key="7">
    <source>
        <dbReference type="Proteomes" id="UP001614394"/>
    </source>
</evidence>
<dbReference type="PANTHER" id="PTHR30154">
    <property type="entry name" value="LEUCINE-RESPONSIVE REGULATORY PROTEIN"/>
    <property type="match status" value="1"/>
</dbReference>
<dbReference type="InterPro" id="IPR011008">
    <property type="entry name" value="Dimeric_a/b-barrel"/>
</dbReference>
<dbReference type="Pfam" id="PF01037">
    <property type="entry name" value="AsnC_trans_reg"/>
    <property type="match status" value="1"/>
</dbReference>
<sequence>MLRDRPECDASPSDGVTGQRLGATGSLTLAPTSTAGLDATDLLLLRHLGDDARASFAQIGAEVNLSASAVKRRIDRLRARGVVRGFTVVLDPALLGWGTEAFVEVYCRERTPPEEILSSLRQFPEVVGAWTVTGDSDALVHVLVTDMPHLESVIERIRKEPGVQRSRSLVALFRLIG</sequence>
<dbReference type="PANTHER" id="PTHR30154:SF45">
    <property type="entry name" value="TRANSCRIPTIONAL REGULATORY PROTEIN (PROBABLY ASNC-FAMILY)-RELATED"/>
    <property type="match status" value="1"/>
</dbReference>
<dbReference type="Gene3D" id="3.30.70.920">
    <property type="match status" value="1"/>
</dbReference>
<dbReference type="InterPro" id="IPR036390">
    <property type="entry name" value="WH_DNA-bd_sf"/>
</dbReference>
<comment type="caution">
    <text evidence="6">The sequence shown here is derived from an EMBL/GenBank/DDBJ whole genome shotgun (WGS) entry which is preliminary data.</text>
</comment>
<proteinExistence type="predicted"/>
<keyword evidence="7" id="KW-1185">Reference proteome</keyword>
<feature type="region of interest" description="Disordered" evidence="4">
    <location>
        <begin position="1"/>
        <end position="23"/>
    </location>
</feature>